<dbReference type="Gene3D" id="2.10.109.10">
    <property type="entry name" value="Umud Fragment, subunit A"/>
    <property type="match status" value="2"/>
</dbReference>
<comment type="catalytic activity">
    <reaction evidence="1 7">
        <text>Cleavage of hydrophobic, N-terminal signal or leader sequences from secreted and periplasmic proteins.</text>
        <dbReference type="EC" id="3.4.21.89"/>
    </reaction>
</comment>
<organism evidence="9 10">
    <name type="scientific">Flavobacterium cellulosilyticum</name>
    <dbReference type="NCBI Taxonomy" id="2541731"/>
    <lineage>
        <taxon>Bacteria</taxon>
        <taxon>Pseudomonadati</taxon>
        <taxon>Bacteroidota</taxon>
        <taxon>Flavobacteriia</taxon>
        <taxon>Flavobacteriales</taxon>
        <taxon>Flavobacteriaceae</taxon>
        <taxon>Flavobacterium</taxon>
    </lineage>
</organism>
<sequence>MTLYHWFLFFLSIQIIHFLGTWKIYVAAGRKAWEAAVPVYNAIILMKIIGRPTWWTLLLFIPIINLIMFPVIWTETLRSFGKRSTLDTFLGIATFGFYIYFINYTQKLNYIADRNLNAENRAADTVSSLLFAIIVATLVHTYVLQPYTIPTSSLEKSLLVGDFLFVSKVNYGARVPMTTIALPMVHDSIPMTKCKSYLTWPQLPYFRLPAFEKIKNCDIVVFNWPVDTVYKFRDNSGRRAYKPIDKKSNYVKRCVGIPGDSLQIKEGIVYINGKILALPERAKPQYSYKIAIDGKTPINFEYLFKDMHVTDGAGFTSETRDTLFVAALTEESVTRLKNVPGITAVTREIAKGVENGIFPHINKWNRDNFGPIFIPKEGTTVALNTATLPFYRMIITEYESNKLEVNGDVIKINGIVANSYTFKQNYYWMMGDNRHNSEDSRYWGYVPGNHIVGKPVFIWMSWDTNGKGLGKIRWERLFTTVGGDGQPQSYFKFFLILLAAYFVGEYFWKKRKEKKG</sequence>
<reference evidence="9 10" key="1">
    <citation type="submission" date="2019-03" db="EMBL/GenBank/DDBJ databases">
        <title>Flavobacterium AR-3-4 sp. nov. isolated from arctic soil.</title>
        <authorList>
            <person name="Chaudhary D.K."/>
        </authorList>
    </citation>
    <scope>NUCLEOTIDE SEQUENCE [LARGE SCALE GENOMIC DNA]</scope>
    <source>
        <strain evidence="9 10">AR-3-4</strain>
    </source>
</reference>
<evidence type="ECO:0000256" key="4">
    <source>
        <dbReference type="ARBA" id="ARBA00019232"/>
    </source>
</evidence>
<dbReference type="InterPro" id="IPR043739">
    <property type="entry name" value="DUF5684"/>
</dbReference>
<feature type="transmembrane region" description="Helical" evidence="7">
    <location>
        <begin position="490"/>
        <end position="508"/>
    </location>
</feature>
<feature type="domain" description="Peptidase S26" evidence="8">
    <location>
        <begin position="124"/>
        <end position="288"/>
    </location>
</feature>
<keyword evidence="7" id="KW-0645">Protease</keyword>
<evidence type="ECO:0000313" key="10">
    <source>
        <dbReference type="Proteomes" id="UP000295479"/>
    </source>
</evidence>
<feature type="transmembrane region" description="Helical" evidence="7">
    <location>
        <begin position="54"/>
        <end position="73"/>
    </location>
</feature>
<comment type="caution">
    <text evidence="9">The sequence shown here is derived from an EMBL/GenBank/DDBJ whole genome shotgun (WGS) entry which is preliminary data.</text>
</comment>
<dbReference type="Pfam" id="PF18936">
    <property type="entry name" value="DUF5684"/>
    <property type="match status" value="1"/>
</dbReference>
<dbReference type="EMBL" id="SMFK01000011">
    <property type="protein sequence ID" value="TDD95211.1"/>
    <property type="molecule type" value="Genomic_DNA"/>
</dbReference>
<feature type="transmembrane region" description="Helical" evidence="7">
    <location>
        <begin position="6"/>
        <end position="25"/>
    </location>
</feature>
<evidence type="ECO:0000256" key="2">
    <source>
        <dbReference type="ARBA" id="ARBA00009370"/>
    </source>
</evidence>
<evidence type="ECO:0000256" key="3">
    <source>
        <dbReference type="ARBA" id="ARBA00013208"/>
    </source>
</evidence>
<dbReference type="PANTHER" id="PTHR43390:SF1">
    <property type="entry name" value="CHLOROPLAST PROCESSING PEPTIDASE"/>
    <property type="match status" value="1"/>
</dbReference>
<dbReference type="OrthoDB" id="9802919at2"/>
<feature type="domain" description="Peptidase S26" evidence="8">
    <location>
        <begin position="419"/>
        <end position="460"/>
    </location>
</feature>
<dbReference type="RefSeq" id="WP_132007474.1">
    <property type="nucleotide sequence ID" value="NZ_SMFK01000011.1"/>
</dbReference>
<dbReference type="Pfam" id="PF10502">
    <property type="entry name" value="Peptidase_S26"/>
    <property type="match status" value="2"/>
</dbReference>
<keyword evidence="5 7" id="KW-0378">Hydrolase</keyword>
<dbReference type="CDD" id="cd06530">
    <property type="entry name" value="S26_SPase_I"/>
    <property type="match status" value="1"/>
</dbReference>
<evidence type="ECO:0000256" key="1">
    <source>
        <dbReference type="ARBA" id="ARBA00000677"/>
    </source>
</evidence>
<keyword evidence="7" id="KW-1133">Transmembrane helix</keyword>
<dbReference type="PANTHER" id="PTHR43390">
    <property type="entry name" value="SIGNAL PEPTIDASE I"/>
    <property type="match status" value="1"/>
</dbReference>
<keyword evidence="7" id="KW-0472">Membrane</keyword>
<feature type="transmembrane region" description="Helical" evidence="7">
    <location>
        <begin position="85"/>
        <end position="104"/>
    </location>
</feature>
<feature type="active site" evidence="6">
    <location>
        <position position="153"/>
    </location>
</feature>
<dbReference type="PRINTS" id="PR00727">
    <property type="entry name" value="LEADERPTASE"/>
</dbReference>
<dbReference type="GO" id="GO:0016020">
    <property type="term" value="C:membrane"/>
    <property type="evidence" value="ECO:0007669"/>
    <property type="project" value="UniProtKB-SubCell"/>
</dbReference>
<dbReference type="AlphaFoldDB" id="A0A4R5C625"/>
<protein>
    <recommendedName>
        <fullName evidence="4 7">Signal peptidase I</fullName>
        <ecNumber evidence="3 7">3.4.21.89</ecNumber>
    </recommendedName>
</protein>
<proteinExistence type="inferred from homology"/>
<dbReference type="Proteomes" id="UP000295479">
    <property type="component" value="Unassembled WGS sequence"/>
</dbReference>
<evidence type="ECO:0000313" key="9">
    <source>
        <dbReference type="EMBL" id="TDD95211.1"/>
    </source>
</evidence>
<dbReference type="InterPro" id="IPR000223">
    <property type="entry name" value="Pept_S26A_signal_pept_1"/>
</dbReference>
<evidence type="ECO:0000256" key="6">
    <source>
        <dbReference type="PIRSR" id="PIRSR600223-1"/>
    </source>
</evidence>
<dbReference type="GO" id="GO:0006465">
    <property type="term" value="P:signal peptide processing"/>
    <property type="evidence" value="ECO:0007669"/>
    <property type="project" value="InterPro"/>
</dbReference>
<dbReference type="InterPro" id="IPR019758">
    <property type="entry name" value="Pept_S26A_signal_pept_1_CS"/>
</dbReference>
<dbReference type="GO" id="GO:0004252">
    <property type="term" value="F:serine-type endopeptidase activity"/>
    <property type="evidence" value="ECO:0007669"/>
    <property type="project" value="InterPro"/>
</dbReference>
<feature type="active site" evidence="6">
    <location>
        <position position="252"/>
    </location>
</feature>
<comment type="similarity">
    <text evidence="2 7">Belongs to the peptidase S26 family.</text>
</comment>
<comment type="subcellular location">
    <subcellularLocation>
        <location evidence="7">Membrane</location>
        <topology evidence="7">Single-pass type II membrane protein</topology>
    </subcellularLocation>
</comment>
<evidence type="ECO:0000259" key="8">
    <source>
        <dbReference type="Pfam" id="PF10502"/>
    </source>
</evidence>
<dbReference type="InterPro" id="IPR019533">
    <property type="entry name" value="Peptidase_S26"/>
</dbReference>
<gene>
    <name evidence="9" type="primary">lepB</name>
    <name evidence="9" type="ORF">E0F76_14295</name>
</gene>
<name>A0A4R5C625_9FLAO</name>
<dbReference type="SUPFAM" id="SSF51306">
    <property type="entry name" value="LexA/Signal peptidase"/>
    <property type="match status" value="1"/>
</dbReference>
<keyword evidence="7" id="KW-0812">Transmembrane</keyword>
<evidence type="ECO:0000256" key="7">
    <source>
        <dbReference type="RuleBase" id="RU362042"/>
    </source>
</evidence>
<dbReference type="EC" id="3.4.21.89" evidence="3 7"/>
<feature type="transmembrane region" description="Helical" evidence="7">
    <location>
        <begin position="125"/>
        <end position="144"/>
    </location>
</feature>
<dbReference type="NCBIfam" id="TIGR02227">
    <property type="entry name" value="sigpep_I_bact"/>
    <property type="match status" value="1"/>
</dbReference>
<dbReference type="GO" id="GO:0009003">
    <property type="term" value="F:signal peptidase activity"/>
    <property type="evidence" value="ECO:0007669"/>
    <property type="project" value="UniProtKB-EC"/>
</dbReference>
<evidence type="ECO:0000256" key="5">
    <source>
        <dbReference type="ARBA" id="ARBA00022801"/>
    </source>
</evidence>
<keyword evidence="10" id="KW-1185">Reference proteome</keyword>
<accession>A0A4R5C625</accession>
<comment type="caution">
    <text evidence="7">Lacks conserved residue(s) required for the propagation of feature annotation.</text>
</comment>
<dbReference type="PROSITE" id="PS00761">
    <property type="entry name" value="SPASE_I_3"/>
    <property type="match status" value="1"/>
</dbReference>
<dbReference type="InterPro" id="IPR036286">
    <property type="entry name" value="LexA/Signal_pep-like_sf"/>
</dbReference>